<reference evidence="3 4" key="1">
    <citation type="submission" date="2023-10" db="EMBL/GenBank/DDBJ databases">
        <title>complete genome sequence of Corynebacterium pseudokroppenstedtii P15-C1.</title>
        <authorList>
            <person name="Bruggemann H."/>
            <person name="Poehlein A."/>
        </authorList>
    </citation>
    <scope>NUCLEOTIDE SEQUENCE [LARGE SCALE GENOMIC DNA]</scope>
    <source>
        <strain evidence="3 4">P15_C1</strain>
    </source>
</reference>
<evidence type="ECO:0000256" key="2">
    <source>
        <dbReference type="SAM" id="Phobius"/>
    </source>
</evidence>
<sequence length="144" mass="15511">MAVIMGYDVAAELVSLGGAKLSTMSTHLAVTTGGILAQQEKGGPLGPEFGKASPVGLLILIALLVVVIILGRSATKRIKNLNRRRAFAEKEGIDVFDAEEIDRRMAEKGIQDVNANSRFPEVRLKHKSRPTQSRSKKADGTTDK</sequence>
<proteinExistence type="predicted"/>
<evidence type="ECO:0000313" key="3">
    <source>
        <dbReference type="EMBL" id="WPF25558.1"/>
    </source>
</evidence>
<feature type="transmembrane region" description="Helical" evidence="2">
    <location>
        <begin position="55"/>
        <end position="75"/>
    </location>
</feature>
<feature type="region of interest" description="Disordered" evidence="1">
    <location>
        <begin position="109"/>
        <end position="144"/>
    </location>
</feature>
<dbReference type="KEGG" id="cpsk:Q0N40_03165"/>
<evidence type="ECO:0000256" key="1">
    <source>
        <dbReference type="SAM" id="MobiDB-lite"/>
    </source>
</evidence>
<keyword evidence="2" id="KW-1133">Transmembrane helix</keyword>
<organism evidence="3 4">
    <name type="scientific">Corynebacterium pseudokroppenstedtii</name>
    <dbReference type="NCBI Taxonomy" id="2804917"/>
    <lineage>
        <taxon>Bacteria</taxon>
        <taxon>Bacillati</taxon>
        <taxon>Actinomycetota</taxon>
        <taxon>Actinomycetes</taxon>
        <taxon>Mycobacteriales</taxon>
        <taxon>Corynebacteriaceae</taxon>
        <taxon>Corynebacterium</taxon>
    </lineage>
</organism>
<dbReference type="AlphaFoldDB" id="A0AAU0Q175"/>
<keyword evidence="2" id="KW-0812">Transmembrane</keyword>
<gene>
    <name evidence="3" type="ORF">Q0N40_03165</name>
</gene>
<dbReference type="RefSeq" id="WP_204088211.1">
    <property type="nucleotide sequence ID" value="NZ_CP137757.1"/>
</dbReference>
<protein>
    <submittedName>
        <fullName evidence="3">Uncharacterized protein</fullName>
    </submittedName>
</protein>
<evidence type="ECO:0000313" key="4">
    <source>
        <dbReference type="Proteomes" id="UP001174314"/>
    </source>
</evidence>
<accession>A0AAU0Q175</accession>
<keyword evidence="2" id="KW-0472">Membrane</keyword>
<dbReference type="Proteomes" id="UP001174314">
    <property type="component" value="Chromosome"/>
</dbReference>
<name>A0AAU0Q175_9CORY</name>
<keyword evidence="4" id="KW-1185">Reference proteome</keyword>
<dbReference type="EMBL" id="CP137757">
    <property type="protein sequence ID" value="WPF25558.1"/>
    <property type="molecule type" value="Genomic_DNA"/>
</dbReference>